<feature type="transmembrane region" description="Helical" evidence="1">
    <location>
        <begin position="20"/>
        <end position="40"/>
    </location>
</feature>
<name>A0ABM9FZG8_9BACL</name>
<dbReference type="Proteomes" id="UP001154322">
    <property type="component" value="Unassembled WGS sequence"/>
</dbReference>
<gene>
    <name evidence="2" type="ORF">WJ0W_001883</name>
</gene>
<keyword evidence="1" id="KW-1133">Transmembrane helix</keyword>
<comment type="caution">
    <text evidence="2">The sequence shown here is derived from an EMBL/GenBank/DDBJ whole genome shotgun (WGS) entry which is preliminary data.</text>
</comment>
<reference evidence="2" key="1">
    <citation type="submission" date="2022-06" db="EMBL/GenBank/DDBJ databases">
        <authorList>
            <person name="Dietemann V."/>
            <person name="Ory F."/>
            <person name="Dainat B."/>
            <person name="Oberhansli S."/>
        </authorList>
    </citation>
    <scope>NUCLEOTIDE SEQUENCE</scope>
    <source>
        <strain evidence="2">Ena-SAMPLE-TAB-26-04-2022-14:26:32:270-5432</strain>
    </source>
</reference>
<dbReference type="EMBL" id="CALYLO010000002">
    <property type="protein sequence ID" value="CAH8244653.1"/>
    <property type="molecule type" value="Genomic_DNA"/>
</dbReference>
<keyword evidence="3" id="KW-1185">Reference proteome</keyword>
<protein>
    <submittedName>
        <fullName evidence="2">Uncharacterized protein</fullName>
    </submittedName>
</protein>
<evidence type="ECO:0000313" key="3">
    <source>
        <dbReference type="Proteomes" id="UP001154322"/>
    </source>
</evidence>
<proteinExistence type="predicted"/>
<organism evidence="2 3">
    <name type="scientific">Paenibacillus melissococcoides</name>
    <dbReference type="NCBI Taxonomy" id="2912268"/>
    <lineage>
        <taxon>Bacteria</taxon>
        <taxon>Bacillati</taxon>
        <taxon>Bacillota</taxon>
        <taxon>Bacilli</taxon>
        <taxon>Bacillales</taxon>
        <taxon>Paenibacillaceae</taxon>
        <taxon>Paenibacillus</taxon>
    </lineage>
</organism>
<sequence>MITIYTPYPGKANHRSRIELAASRGNLMLVVPALLLFVLAQRHIMQAFVYSTK</sequence>
<evidence type="ECO:0000313" key="2">
    <source>
        <dbReference type="EMBL" id="CAH8244653.1"/>
    </source>
</evidence>
<keyword evidence="1" id="KW-0472">Membrane</keyword>
<accession>A0ABM9FZG8</accession>
<evidence type="ECO:0000256" key="1">
    <source>
        <dbReference type="SAM" id="Phobius"/>
    </source>
</evidence>
<keyword evidence="1" id="KW-0812">Transmembrane</keyword>